<proteinExistence type="inferred from homology"/>
<protein>
    <recommendedName>
        <fullName evidence="7">ornithine racemase</fullName>
        <ecNumber evidence="7">5.1.1.12</ecNumber>
    </recommendedName>
</protein>
<evidence type="ECO:0000313" key="12">
    <source>
        <dbReference type="Proteomes" id="UP000190256"/>
    </source>
</evidence>
<dbReference type="STRING" id="1962263.BS637_02180"/>
<dbReference type="GO" id="GO:0005829">
    <property type="term" value="C:cytosol"/>
    <property type="evidence" value="ECO:0007669"/>
    <property type="project" value="TreeGrafter"/>
</dbReference>
<dbReference type="InterPro" id="IPR000821">
    <property type="entry name" value="Ala_racemase"/>
</dbReference>
<dbReference type="EMBL" id="MRAE01000025">
    <property type="protein sequence ID" value="OOO64845.1"/>
    <property type="molecule type" value="Genomic_DNA"/>
</dbReference>
<dbReference type="EMBL" id="MRAD01000002">
    <property type="protein sequence ID" value="OOO63232.1"/>
    <property type="molecule type" value="Genomic_DNA"/>
</dbReference>
<dbReference type="InterPro" id="IPR001608">
    <property type="entry name" value="Ala_racemase_N"/>
</dbReference>
<keyword evidence="11" id="KW-1185">Reference proteome</keyword>
<evidence type="ECO:0000259" key="8">
    <source>
        <dbReference type="Pfam" id="PF01168"/>
    </source>
</evidence>
<dbReference type="GO" id="GO:0050157">
    <property type="term" value="F:ornithine racemase activity"/>
    <property type="evidence" value="ECO:0007669"/>
    <property type="project" value="UniProtKB-EC"/>
</dbReference>
<feature type="domain" description="Alanine racemase N-terminal" evidence="8">
    <location>
        <begin position="8"/>
        <end position="223"/>
    </location>
</feature>
<evidence type="ECO:0000313" key="10">
    <source>
        <dbReference type="EMBL" id="OOO64845.1"/>
    </source>
</evidence>
<dbReference type="Proteomes" id="UP000190256">
    <property type="component" value="Unassembled WGS sequence"/>
</dbReference>
<dbReference type="CDD" id="cd06815">
    <property type="entry name" value="PLPDE_III_AR_like_1"/>
    <property type="match status" value="1"/>
</dbReference>
<comment type="cofactor">
    <cofactor evidence="1">
        <name>pyridoxal 5'-phosphate</name>
        <dbReference type="ChEBI" id="CHEBI:597326"/>
    </cofactor>
</comment>
<gene>
    <name evidence="9" type="ORF">BS637_02180</name>
    <name evidence="10" type="ORF">BS638_10020</name>
</gene>
<evidence type="ECO:0000256" key="3">
    <source>
        <dbReference type="ARBA" id="ARBA00011738"/>
    </source>
</evidence>
<dbReference type="Pfam" id="PF01168">
    <property type="entry name" value="Ala_racemase_N"/>
    <property type="match status" value="1"/>
</dbReference>
<dbReference type="AlphaFoldDB" id="A0A1S9I3L4"/>
<comment type="similarity">
    <text evidence="2">Belongs to the alanine racemase family.</text>
</comment>
<dbReference type="NCBIfam" id="NF040742">
    <property type="entry name" value="racem_Orr"/>
    <property type="match status" value="1"/>
</dbReference>
<evidence type="ECO:0000256" key="6">
    <source>
        <dbReference type="ARBA" id="ARBA00051193"/>
    </source>
</evidence>
<organism evidence="10 12">
    <name type="scientific">Clostridium tepidum</name>
    <dbReference type="NCBI Taxonomy" id="1962263"/>
    <lineage>
        <taxon>Bacteria</taxon>
        <taxon>Bacillati</taxon>
        <taxon>Bacillota</taxon>
        <taxon>Clostridia</taxon>
        <taxon>Eubacteriales</taxon>
        <taxon>Clostridiaceae</taxon>
        <taxon>Clostridium</taxon>
    </lineage>
</organism>
<dbReference type="Proteomes" id="UP000190206">
    <property type="component" value="Unassembled WGS sequence"/>
</dbReference>
<evidence type="ECO:0000256" key="7">
    <source>
        <dbReference type="ARBA" id="ARBA00066594"/>
    </source>
</evidence>
<evidence type="ECO:0000256" key="5">
    <source>
        <dbReference type="ARBA" id="ARBA00023235"/>
    </source>
</evidence>
<dbReference type="GO" id="GO:0008784">
    <property type="term" value="F:alanine racemase activity"/>
    <property type="evidence" value="ECO:0007669"/>
    <property type="project" value="TreeGrafter"/>
</dbReference>
<dbReference type="PANTHER" id="PTHR30511:SF3">
    <property type="entry name" value="LYSINE RACEMASE"/>
    <property type="match status" value="1"/>
</dbReference>
<dbReference type="InterPro" id="IPR029066">
    <property type="entry name" value="PLP-binding_barrel"/>
</dbReference>
<dbReference type="PANTHER" id="PTHR30511">
    <property type="entry name" value="ALANINE RACEMASE"/>
    <property type="match status" value="1"/>
</dbReference>
<evidence type="ECO:0000256" key="1">
    <source>
        <dbReference type="ARBA" id="ARBA00001933"/>
    </source>
</evidence>
<accession>A0A1S9I3L4</accession>
<sequence>MSYPRVEVDTKKIRYNTKVLVEECKKRGIKVAAVTKTFCGDPKIAQVIAEGKVDILADSRVENLKKLKHINLPKMLLRLPMISQIEEVVKYADISLVSDIITIIELSKEAVKQDKIHNVILMVDLGDLREGIFDEEEIYTTVEEILNLEAVNLMGIGTNLSCYGGVIPTYDNLSQLVNIKKNIENKFDIKIEVISGGNSGSISLFKENKIPKEINQLRLGASISLGIGLNDEHIEPLLENAFKLVVEIVEVKNKPSVPIGIIGLDAFGNKPFFKDKGIMKRAICAIGRQDINPEDVIPIDNNISVLGASSDHLLLDVTNCNKDYKIGDKVEFNVTFGGCLSIMTSEYVNKIIL</sequence>
<dbReference type="EC" id="5.1.1.12" evidence="7"/>
<name>A0A1S9I3L4_9CLOT</name>
<comment type="caution">
    <text evidence="10">The sequence shown here is derived from an EMBL/GenBank/DDBJ whole genome shotgun (WGS) entry which is preliminary data.</text>
</comment>
<keyword evidence="4" id="KW-0663">Pyridoxal phosphate</keyword>
<evidence type="ECO:0000313" key="11">
    <source>
        <dbReference type="Proteomes" id="UP000190206"/>
    </source>
</evidence>
<evidence type="ECO:0000256" key="2">
    <source>
        <dbReference type="ARBA" id="ARBA00007880"/>
    </source>
</evidence>
<keyword evidence="5" id="KW-0413">Isomerase</keyword>
<evidence type="ECO:0000256" key="4">
    <source>
        <dbReference type="ARBA" id="ARBA00022898"/>
    </source>
</evidence>
<reference evidence="10 12" key="1">
    <citation type="submission" date="2016-12" db="EMBL/GenBank/DDBJ databases">
        <title>Clostridium tepidum sp. nov., a close relative of Clostridium sporogenes and Clostridium botulinum Group I.</title>
        <authorList>
            <person name="Dobritsa A.P."/>
            <person name="Kutumbaka K.K."/>
            <person name="Werner K."/>
            <person name="Wiedmann M."/>
            <person name="Asmus A."/>
            <person name="Samadpour M."/>
        </authorList>
    </citation>
    <scope>NUCLEOTIDE SEQUENCE [LARGE SCALE GENOMIC DNA]</scope>
    <source>
        <strain evidence="10 12">IEH 97212</strain>
    </source>
</reference>
<dbReference type="SUPFAM" id="SSF51419">
    <property type="entry name" value="PLP-binding barrel"/>
    <property type="match status" value="1"/>
</dbReference>
<evidence type="ECO:0000313" key="9">
    <source>
        <dbReference type="EMBL" id="OOO63232.1"/>
    </source>
</evidence>
<dbReference type="OrthoDB" id="504078at2"/>
<dbReference type="Gene3D" id="3.20.20.10">
    <property type="entry name" value="Alanine racemase"/>
    <property type="match status" value="1"/>
</dbReference>
<dbReference type="FunFam" id="3.20.20.10:FF:000013">
    <property type="entry name" value="Alanine/ornithine racemase family PLP-dependent enzyme"/>
    <property type="match status" value="1"/>
</dbReference>
<comment type="catalytic activity">
    <reaction evidence="6">
        <text>L-ornithine = D-ornithine</text>
        <dbReference type="Rhea" id="RHEA:11584"/>
        <dbReference type="ChEBI" id="CHEBI:46911"/>
        <dbReference type="ChEBI" id="CHEBI:57668"/>
        <dbReference type="EC" id="5.1.1.12"/>
    </reaction>
</comment>
<comment type="subunit">
    <text evidence="3">Homodimer.</text>
</comment>
<reference evidence="9 11" key="2">
    <citation type="submission" date="2016-12" db="EMBL/GenBank/DDBJ databases">
        <title>Clostridium tepidum sp. nov., a close relative of Clostridium sporogenes and Clostridium botulinum Group I.</title>
        <authorList>
            <person name="Dobritsa A.P."/>
            <person name="Kutumbaka K."/>
            <person name="Werner K."/>
            <person name="Samadpour M."/>
        </authorList>
    </citation>
    <scope>NUCLEOTIDE SEQUENCE [LARGE SCALE GENOMIC DNA]</scope>
    <source>
        <strain evidence="9 11">PE</strain>
    </source>
</reference>
<dbReference type="RefSeq" id="WP_078022871.1">
    <property type="nucleotide sequence ID" value="NZ_JADPGM010000001.1"/>
</dbReference>
<dbReference type="GO" id="GO:0030170">
    <property type="term" value="F:pyridoxal phosphate binding"/>
    <property type="evidence" value="ECO:0007669"/>
    <property type="project" value="TreeGrafter"/>
</dbReference>